<reference evidence="7 8" key="1">
    <citation type="submission" date="2018-09" db="EMBL/GenBank/DDBJ databases">
        <authorList>
            <person name="Zhu H."/>
        </authorList>
    </citation>
    <scope>NUCLEOTIDE SEQUENCE [LARGE SCALE GENOMIC DNA]</scope>
    <source>
        <strain evidence="7 8">K2R10-39</strain>
    </source>
</reference>
<comment type="function">
    <text evidence="6">Together with LptD, is involved in the assembly of lipopolysaccharide (LPS) at the surface of the outer membrane. Required for the proper assembly of LptD. Binds LPS and may serve as the LPS recognition site at the outer membrane.</text>
</comment>
<dbReference type="PROSITE" id="PS51257">
    <property type="entry name" value="PROKAR_LIPOPROTEIN"/>
    <property type="match status" value="1"/>
</dbReference>
<keyword evidence="2 6" id="KW-0472">Membrane</keyword>
<dbReference type="Pfam" id="PF04390">
    <property type="entry name" value="LptE"/>
    <property type="match status" value="1"/>
</dbReference>
<dbReference type="GO" id="GO:0043165">
    <property type="term" value="P:Gram-negative-bacterium-type cell outer membrane assembly"/>
    <property type="evidence" value="ECO:0007669"/>
    <property type="project" value="UniProtKB-UniRule"/>
</dbReference>
<evidence type="ECO:0000256" key="3">
    <source>
        <dbReference type="ARBA" id="ARBA00023139"/>
    </source>
</evidence>
<keyword evidence="8" id="KW-1185">Reference proteome</keyword>
<dbReference type="GO" id="GO:1990351">
    <property type="term" value="C:transporter complex"/>
    <property type="evidence" value="ECO:0007669"/>
    <property type="project" value="TreeGrafter"/>
</dbReference>
<protein>
    <recommendedName>
        <fullName evidence="6">LPS-assembly lipoprotein LptE</fullName>
    </recommendedName>
</protein>
<gene>
    <name evidence="6" type="primary">lptE</name>
    <name evidence="7" type="ORF">D3870_03275</name>
</gene>
<sequence length="166" mass="18805">MRLRIAYAFALIAVLTLSACGFQLRGASSTQLPFKSIYIGLADNSPLGSELRRYIRASGDTVIVTDQKAAEANLEVLSELREKAILSLNSQGRVREYTLYYKFLFRVKDSKGQELMPATDITLKRDISFNESQVMAKELEEQMLYREMQSDLVQQILRRLSALKSA</sequence>
<dbReference type="HAMAP" id="MF_01186">
    <property type="entry name" value="LPS_assembly_LptE"/>
    <property type="match status" value="1"/>
</dbReference>
<dbReference type="Gene3D" id="3.30.160.150">
    <property type="entry name" value="Lipoprotein like domain"/>
    <property type="match status" value="1"/>
</dbReference>
<dbReference type="OrthoDB" id="5298094at2"/>
<evidence type="ECO:0000313" key="7">
    <source>
        <dbReference type="EMBL" id="RJG05166.1"/>
    </source>
</evidence>
<comment type="caution">
    <text evidence="7">The sequence shown here is derived from an EMBL/GenBank/DDBJ whole genome shotgun (WGS) entry which is preliminary data.</text>
</comment>
<evidence type="ECO:0000256" key="2">
    <source>
        <dbReference type="ARBA" id="ARBA00023136"/>
    </source>
</evidence>
<keyword evidence="4 6" id="KW-0998">Cell outer membrane</keyword>
<dbReference type="GO" id="GO:0001530">
    <property type="term" value="F:lipopolysaccharide binding"/>
    <property type="evidence" value="ECO:0007669"/>
    <property type="project" value="TreeGrafter"/>
</dbReference>
<evidence type="ECO:0000256" key="4">
    <source>
        <dbReference type="ARBA" id="ARBA00023237"/>
    </source>
</evidence>
<comment type="subcellular location">
    <subcellularLocation>
        <location evidence="6">Cell outer membrane</location>
        <topology evidence="6">Lipid-anchor</topology>
    </subcellularLocation>
</comment>
<evidence type="ECO:0000256" key="1">
    <source>
        <dbReference type="ARBA" id="ARBA00022729"/>
    </source>
</evidence>
<evidence type="ECO:0000256" key="5">
    <source>
        <dbReference type="ARBA" id="ARBA00023288"/>
    </source>
</evidence>
<comment type="subunit">
    <text evidence="6">Component of the lipopolysaccharide transport and assembly complex. Interacts with LptD.</text>
</comment>
<evidence type="ECO:0000313" key="8">
    <source>
        <dbReference type="Proteomes" id="UP000285190"/>
    </source>
</evidence>
<dbReference type="PANTHER" id="PTHR38098">
    <property type="entry name" value="LPS-ASSEMBLY LIPOPROTEIN LPTE"/>
    <property type="match status" value="1"/>
</dbReference>
<keyword evidence="1 6" id="KW-0732">Signal</keyword>
<keyword evidence="3 6" id="KW-0564">Palmitate</keyword>
<dbReference type="GO" id="GO:0015920">
    <property type="term" value="P:lipopolysaccharide transport"/>
    <property type="evidence" value="ECO:0007669"/>
    <property type="project" value="TreeGrafter"/>
</dbReference>
<keyword evidence="5 6" id="KW-0449">Lipoprotein</keyword>
<dbReference type="AlphaFoldDB" id="A0A418WY75"/>
<dbReference type="InterPro" id="IPR007485">
    <property type="entry name" value="LPS_assembly_LptE"/>
</dbReference>
<name>A0A418WY75_9BURK</name>
<dbReference type="Proteomes" id="UP000285190">
    <property type="component" value="Unassembled WGS sequence"/>
</dbReference>
<dbReference type="GO" id="GO:0009279">
    <property type="term" value="C:cell outer membrane"/>
    <property type="evidence" value="ECO:0007669"/>
    <property type="project" value="UniProtKB-SubCell"/>
</dbReference>
<dbReference type="RefSeq" id="WP_119736635.1">
    <property type="nucleotide sequence ID" value="NZ_QYUN01000002.1"/>
</dbReference>
<dbReference type="PANTHER" id="PTHR38098:SF1">
    <property type="entry name" value="LPS-ASSEMBLY LIPOPROTEIN LPTE"/>
    <property type="match status" value="1"/>
</dbReference>
<accession>A0A418WY75</accession>
<dbReference type="EMBL" id="QYUN01000002">
    <property type="protein sequence ID" value="RJG05166.1"/>
    <property type="molecule type" value="Genomic_DNA"/>
</dbReference>
<comment type="similarity">
    <text evidence="6">Belongs to the LptE lipoprotein family.</text>
</comment>
<evidence type="ECO:0000256" key="6">
    <source>
        <dbReference type="HAMAP-Rule" id="MF_01186"/>
    </source>
</evidence>
<proteinExistence type="inferred from homology"/>
<organism evidence="7 8">
    <name type="scientific">Noviherbaspirillum cavernae</name>
    <dbReference type="NCBI Taxonomy" id="2320862"/>
    <lineage>
        <taxon>Bacteria</taxon>
        <taxon>Pseudomonadati</taxon>
        <taxon>Pseudomonadota</taxon>
        <taxon>Betaproteobacteria</taxon>
        <taxon>Burkholderiales</taxon>
        <taxon>Oxalobacteraceae</taxon>
        <taxon>Noviherbaspirillum</taxon>
    </lineage>
</organism>